<feature type="domain" description="N-acetyltransferase" evidence="1">
    <location>
        <begin position="14"/>
        <end position="168"/>
    </location>
</feature>
<sequence>MSQLDSFRPRPGFGYVRTLSQHEELPLLRDHLLRLDPESRHDRFNGFLDDSFIERYAARCAADGTIVVAYMENGMVRGAAEMHPPEQSEDGLPEIAFSVESCVRRRGVGSLLFQRVISEARWKGYRQLRVTTGAQNHAMRALAAKFGAHLAFRHGESTGTIDLEQQPQDELTKLVIEAPIAAARAFFNLNRACWKLVTRMYGDQRAA</sequence>
<protein>
    <submittedName>
        <fullName evidence="2">GNAT family N-acetyltransferase</fullName>
    </submittedName>
</protein>
<evidence type="ECO:0000313" key="3">
    <source>
        <dbReference type="Proteomes" id="UP001314635"/>
    </source>
</evidence>
<dbReference type="PROSITE" id="PS51186">
    <property type="entry name" value="GNAT"/>
    <property type="match status" value="1"/>
</dbReference>
<dbReference type="InterPro" id="IPR000182">
    <property type="entry name" value="GNAT_dom"/>
</dbReference>
<dbReference type="Gene3D" id="3.40.630.30">
    <property type="match status" value="1"/>
</dbReference>
<evidence type="ECO:0000259" key="1">
    <source>
        <dbReference type="PROSITE" id="PS51186"/>
    </source>
</evidence>
<proteinExistence type="predicted"/>
<dbReference type="RefSeq" id="WP_172237092.1">
    <property type="nucleotide sequence ID" value="NZ_JABFDP010000014.1"/>
</dbReference>
<dbReference type="EMBL" id="JAFCLK010000011">
    <property type="protein sequence ID" value="MBR1136761.1"/>
    <property type="molecule type" value="Genomic_DNA"/>
</dbReference>
<dbReference type="Pfam" id="PF00583">
    <property type="entry name" value="Acetyltransf_1"/>
    <property type="match status" value="1"/>
</dbReference>
<comment type="caution">
    <text evidence="2">The sequence shown here is derived from an EMBL/GenBank/DDBJ whole genome shotgun (WGS) entry which is preliminary data.</text>
</comment>
<keyword evidence="3" id="KW-1185">Reference proteome</keyword>
<dbReference type="CDD" id="cd04301">
    <property type="entry name" value="NAT_SF"/>
    <property type="match status" value="1"/>
</dbReference>
<evidence type="ECO:0000313" key="2">
    <source>
        <dbReference type="EMBL" id="MBR1136761.1"/>
    </source>
</evidence>
<dbReference type="Proteomes" id="UP001314635">
    <property type="component" value="Unassembled WGS sequence"/>
</dbReference>
<reference evidence="3" key="1">
    <citation type="journal article" date="2021" name="ISME J.">
        <title>Evolutionary origin and ecological implication of a unique nif island in free-living Bradyrhizobium lineages.</title>
        <authorList>
            <person name="Tao J."/>
        </authorList>
    </citation>
    <scope>NUCLEOTIDE SEQUENCE [LARGE SCALE GENOMIC DNA]</scope>
    <source>
        <strain evidence="3">SZCCT0094</strain>
    </source>
</reference>
<organism evidence="2 3">
    <name type="scientific">Bradyrhizobium denitrificans</name>
    <dbReference type="NCBI Taxonomy" id="2734912"/>
    <lineage>
        <taxon>Bacteria</taxon>
        <taxon>Pseudomonadati</taxon>
        <taxon>Pseudomonadota</taxon>
        <taxon>Alphaproteobacteria</taxon>
        <taxon>Hyphomicrobiales</taxon>
        <taxon>Nitrobacteraceae</taxon>
        <taxon>Bradyrhizobium</taxon>
    </lineage>
</organism>
<dbReference type="SUPFAM" id="SSF55729">
    <property type="entry name" value="Acyl-CoA N-acyltransferases (Nat)"/>
    <property type="match status" value="1"/>
</dbReference>
<name>A0ABS5G640_9BRAD</name>
<gene>
    <name evidence="2" type="ORF">JQ619_13365</name>
</gene>
<dbReference type="InterPro" id="IPR016181">
    <property type="entry name" value="Acyl_CoA_acyltransferase"/>
</dbReference>
<accession>A0ABS5G640</accession>